<dbReference type="OrthoDB" id="7793240at2"/>
<dbReference type="RefSeq" id="WP_090339737.1">
    <property type="nucleotide sequence ID" value="NZ_FNXY01000008.1"/>
</dbReference>
<gene>
    <name evidence="2" type="ORF">SAMN04487995_5079</name>
</gene>
<accession>A0A1H6ZB77</accession>
<dbReference type="InterPro" id="IPR000326">
    <property type="entry name" value="PAP2/HPO"/>
</dbReference>
<evidence type="ECO:0000313" key="2">
    <source>
        <dbReference type="EMBL" id="SEJ50689.1"/>
    </source>
</evidence>
<dbReference type="PROSITE" id="PS51257">
    <property type="entry name" value="PROKAR_LIPOPROTEIN"/>
    <property type="match status" value="1"/>
</dbReference>
<protein>
    <submittedName>
        <fullName evidence="2">PAP2 superfamily protein</fullName>
    </submittedName>
</protein>
<dbReference type="Pfam" id="PF01569">
    <property type="entry name" value="PAP2"/>
    <property type="match status" value="1"/>
</dbReference>
<feature type="domain" description="Phosphatidic acid phosphatase type 2/haloperoxidase" evidence="1">
    <location>
        <begin position="298"/>
        <end position="432"/>
    </location>
</feature>
<evidence type="ECO:0000259" key="1">
    <source>
        <dbReference type="Pfam" id="PF01569"/>
    </source>
</evidence>
<dbReference type="EMBL" id="FNXY01000008">
    <property type="protein sequence ID" value="SEJ50689.1"/>
    <property type="molecule type" value="Genomic_DNA"/>
</dbReference>
<dbReference type="Gene3D" id="1.10.606.20">
    <property type="match status" value="1"/>
</dbReference>
<dbReference type="InterPro" id="IPR036938">
    <property type="entry name" value="PAP2/HPO_sf"/>
</dbReference>
<dbReference type="PANTHER" id="PTHR34599:SF2">
    <property type="entry name" value="TRAF-TYPE DOMAIN-CONTAINING PROTEIN"/>
    <property type="match status" value="1"/>
</dbReference>
<proteinExistence type="predicted"/>
<evidence type="ECO:0000313" key="3">
    <source>
        <dbReference type="Proteomes" id="UP000199532"/>
    </source>
</evidence>
<dbReference type="STRING" id="408657.SAMN04487995_5079"/>
<sequence>MKIRLYLPILIITFLIGCNKKGEKSPQLNGAIIGQVTSQMTDVMVHDVTNPPLAARFYSYACLAGYEVVTQNDSAYKTMHGILNEFPEVIKPEGVTQYSYQLSAVLAMLETAKKMQPSGGMMLQKYQDRLLDSCRTLGFSEEVIAGSAAYGTGISKQILKYAKADKYNRISNFPRYAPNEAKGSWYPTPPGYFPPVEPYFKTVRPFTLDSSSQFKPAAPAPFSEDKNSAFYKMMLANYNVKPEGEAKITAAFWDCNPFALENKGHLLVGMKKISPGAHWIGITDIACKQAKADFSKSMLVTTAVSVGLMDGFMACWDEKYRSNRIRPETVIRKYIDSNWKPFLQTPPFPEYLSGHSVVSSAAAIILTHYFGDNFAYTDTVEERFGLKARKFRSFNDAAKESGLSRFYGGIHFMDAVENGWTQGENVGNWVVRRLSVVGSRPSGPDNETARQ</sequence>
<organism evidence="2 3">
    <name type="scientific">Dyadobacter koreensis</name>
    <dbReference type="NCBI Taxonomy" id="408657"/>
    <lineage>
        <taxon>Bacteria</taxon>
        <taxon>Pseudomonadati</taxon>
        <taxon>Bacteroidota</taxon>
        <taxon>Cytophagia</taxon>
        <taxon>Cytophagales</taxon>
        <taxon>Spirosomataceae</taxon>
        <taxon>Dyadobacter</taxon>
    </lineage>
</organism>
<dbReference type="CDD" id="cd03398">
    <property type="entry name" value="PAP2_haloperoxidase"/>
    <property type="match status" value="1"/>
</dbReference>
<dbReference type="PANTHER" id="PTHR34599">
    <property type="entry name" value="PEROXIDASE-RELATED"/>
    <property type="match status" value="1"/>
</dbReference>
<keyword evidence="3" id="KW-1185">Reference proteome</keyword>
<dbReference type="SUPFAM" id="SSF48317">
    <property type="entry name" value="Acid phosphatase/Vanadium-dependent haloperoxidase"/>
    <property type="match status" value="1"/>
</dbReference>
<name>A0A1H6ZB77_9BACT</name>
<reference evidence="2 3" key="1">
    <citation type="submission" date="2016-10" db="EMBL/GenBank/DDBJ databases">
        <authorList>
            <person name="de Groot N.N."/>
        </authorList>
    </citation>
    <scope>NUCLEOTIDE SEQUENCE [LARGE SCALE GENOMIC DNA]</scope>
    <source>
        <strain evidence="2 3">DSM 19938</strain>
    </source>
</reference>
<dbReference type="AlphaFoldDB" id="A0A1H6ZB77"/>
<dbReference type="InterPro" id="IPR052559">
    <property type="entry name" value="V-haloperoxidase"/>
</dbReference>
<dbReference type="Proteomes" id="UP000199532">
    <property type="component" value="Unassembled WGS sequence"/>
</dbReference>